<dbReference type="HAMAP" id="MF_01554_B">
    <property type="entry name" value="GlmM_B"/>
    <property type="match status" value="1"/>
</dbReference>
<dbReference type="FunFam" id="3.40.120.10:FF:000001">
    <property type="entry name" value="Phosphoglucosamine mutase"/>
    <property type="match status" value="1"/>
</dbReference>
<dbReference type="NCBIfam" id="TIGR01455">
    <property type="entry name" value="glmM"/>
    <property type="match status" value="1"/>
</dbReference>
<feature type="domain" description="Alpha-D-phosphohexomutase alpha/beta/alpha" evidence="8">
    <location>
        <begin position="4"/>
        <end position="138"/>
    </location>
</feature>
<dbReference type="SUPFAM" id="SSF55957">
    <property type="entry name" value="Phosphoglucomutase, C-terminal domain"/>
    <property type="match status" value="1"/>
</dbReference>
<dbReference type="InterPro" id="IPR005845">
    <property type="entry name" value="A-D-PHexomutase_a/b/a-II"/>
</dbReference>
<organism evidence="11 12">
    <name type="scientific">PS1 clade bacterium</name>
    <dbReference type="NCBI Taxonomy" id="2175152"/>
    <lineage>
        <taxon>Bacteria</taxon>
        <taxon>Pseudomonadati</taxon>
        <taxon>Pseudomonadota</taxon>
        <taxon>Alphaproteobacteria</taxon>
        <taxon>PS1 clade</taxon>
    </lineage>
</organism>
<dbReference type="GO" id="GO:0000287">
    <property type="term" value="F:magnesium ion binding"/>
    <property type="evidence" value="ECO:0007669"/>
    <property type="project" value="UniProtKB-UniRule"/>
</dbReference>
<dbReference type="GO" id="GO:0005829">
    <property type="term" value="C:cytosol"/>
    <property type="evidence" value="ECO:0007669"/>
    <property type="project" value="TreeGrafter"/>
</dbReference>
<reference evidence="11 12" key="1">
    <citation type="journal article" date="2018" name="Microbiome">
        <title>Fine metagenomic profile of the Mediterranean stratified and mixed water columns revealed by assembly and recruitment.</title>
        <authorList>
            <person name="Haro-Moreno J.M."/>
            <person name="Lopez-Perez M."/>
            <person name="De La Torre J.R."/>
            <person name="Picazo A."/>
            <person name="Camacho A."/>
            <person name="Rodriguez-Valera F."/>
        </authorList>
    </citation>
    <scope>NUCLEOTIDE SEQUENCE [LARGE SCALE GENOMIC DNA]</scope>
    <source>
        <strain evidence="11">MED-G57</strain>
    </source>
</reference>
<dbReference type="InterPro" id="IPR005841">
    <property type="entry name" value="Alpha-D-phosphohexomutase_SF"/>
</dbReference>
<dbReference type="InterPro" id="IPR005844">
    <property type="entry name" value="A-D-PHexomutase_a/b/a-I"/>
</dbReference>
<dbReference type="PANTHER" id="PTHR42946">
    <property type="entry name" value="PHOSPHOHEXOSE MUTASE"/>
    <property type="match status" value="1"/>
</dbReference>
<feature type="modified residue" description="Phosphoserine" evidence="6">
    <location>
        <position position="102"/>
    </location>
</feature>
<evidence type="ECO:0000256" key="1">
    <source>
        <dbReference type="ARBA" id="ARBA00010231"/>
    </source>
</evidence>
<comment type="similarity">
    <text evidence="1 6">Belongs to the phosphohexose mutase family.</text>
</comment>
<evidence type="ECO:0000259" key="9">
    <source>
        <dbReference type="Pfam" id="PF02879"/>
    </source>
</evidence>
<dbReference type="FunFam" id="3.40.120.10:FF:000003">
    <property type="entry name" value="Phosphoglucosamine mutase"/>
    <property type="match status" value="1"/>
</dbReference>
<evidence type="ECO:0000256" key="5">
    <source>
        <dbReference type="ARBA" id="ARBA00023235"/>
    </source>
</evidence>
<dbReference type="Gene3D" id="3.40.120.10">
    <property type="entry name" value="Alpha-D-Glucose-1,6-Bisphosphate, subunit A, domain 3"/>
    <property type="match status" value="3"/>
</dbReference>
<comment type="caution">
    <text evidence="11">The sequence shown here is derived from an EMBL/GenBank/DDBJ whole genome shotgun (WGS) entry which is preliminary data.</text>
</comment>
<dbReference type="InterPro" id="IPR036900">
    <property type="entry name" value="A-D-PHexomutase_C_sf"/>
</dbReference>
<dbReference type="InterPro" id="IPR016055">
    <property type="entry name" value="A-D-PHexomutase_a/b/a-I/II/III"/>
</dbReference>
<dbReference type="AlphaFoldDB" id="A0A368DQ14"/>
<dbReference type="SUPFAM" id="SSF53738">
    <property type="entry name" value="Phosphoglucomutase, first 3 domains"/>
    <property type="match status" value="3"/>
</dbReference>
<dbReference type="PRINTS" id="PR00509">
    <property type="entry name" value="PGMPMM"/>
</dbReference>
<dbReference type="Pfam" id="PF02880">
    <property type="entry name" value="PGM_PMM_III"/>
    <property type="match status" value="1"/>
</dbReference>
<keyword evidence="3 6" id="KW-0479">Metal-binding</keyword>
<name>A0A368DQ14_9PROT</name>
<dbReference type="Pfam" id="PF02879">
    <property type="entry name" value="PGM_PMM_II"/>
    <property type="match status" value="1"/>
</dbReference>
<evidence type="ECO:0000256" key="4">
    <source>
        <dbReference type="ARBA" id="ARBA00022842"/>
    </source>
</evidence>
<sequence length="447" mass="49566">MVKKYFGTDGVRGIANTYPMTSDIALKIGMAAGLFLSNGSHKKRVVIAKDTRLSGYMLESAMTSGFTSVGMDVFLLGPMPTPAVSLLTKSLRADLGVMISASHNTYEYNGIKIFGNDGYKLTDAEEIDIENIIQNLDNLNIDRQKIGKAKRVEDAQARYIEYIKGTIDRKISFEGLKVVIDSAHGAGYRVSPQTLWELGAEVISIGNQPNGLNINHEYGSTSLNNIIQRVKLEKADIGIALDGDADRIIIIDELGNIINGDALLAIIASEWQERGLLLNDGVVATSMSNHGLEEYLVNRNINLHRTDVGDRYVVEFMKEHGYNIGGEQSGHIIIRDYATTGDGLLAAIQILAIMKKYEKPISELSERMKVIPQILRNFRYDKKQDIDISEIQEINKVAQKKIGSEGRILVRLSGTEPLIRVMGESRDELYLTKTINEVIQIIESKFS</sequence>
<evidence type="ECO:0000313" key="12">
    <source>
        <dbReference type="Proteomes" id="UP000253570"/>
    </source>
</evidence>
<dbReference type="Pfam" id="PF02878">
    <property type="entry name" value="PGM_PMM_I"/>
    <property type="match status" value="1"/>
</dbReference>
<comment type="function">
    <text evidence="6">Catalyzes the conversion of glucosamine-6-phosphate to glucosamine-1-phosphate.</text>
</comment>
<feature type="binding site" evidence="6">
    <location>
        <position position="242"/>
    </location>
    <ligand>
        <name>Mg(2+)</name>
        <dbReference type="ChEBI" id="CHEBI:18420"/>
    </ligand>
</feature>
<keyword evidence="5 6" id="KW-0413">Isomerase</keyword>
<gene>
    <name evidence="6" type="primary">glmM</name>
    <name evidence="11" type="ORF">DBW71_02340</name>
</gene>
<feature type="binding site" evidence="6">
    <location>
        <position position="246"/>
    </location>
    <ligand>
        <name>Mg(2+)</name>
        <dbReference type="ChEBI" id="CHEBI:18420"/>
    </ligand>
</feature>
<dbReference type="CDD" id="cd05802">
    <property type="entry name" value="GlmM"/>
    <property type="match status" value="1"/>
</dbReference>
<dbReference type="GO" id="GO:0005975">
    <property type="term" value="P:carbohydrate metabolic process"/>
    <property type="evidence" value="ECO:0007669"/>
    <property type="project" value="InterPro"/>
</dbReference>
<feature type="domain" description="Alpha-D-phosphohexomutase alpha/beta/alpha" evidence="9">
    <location>
        <begin position="158"/>
        <end position="255"/>
    </location>
</feature>
<dbReference type="InterPro" id="IPR005843">
    <property type="entry name" value="A-D-PHexomutase_C"/>
</dbReference>
<dbReference type="InterPro" id="IPR050060">
    <property type="entry name" value="Phosphoglucosamine_mutase"/>
</dbReference>
<dbReference type="NCBIfam" id="NF008139">
    <property type="entry name" value="PRK10887.1"/>
    <property type="match status" value="1"/>
</dbReference>
<keyword evidence="4 6" id="KW-0460">Magnesium</keyword>
<evidence type="ECO:0000259" key="8">
    <source>
        <dbReference type="Pfam" id="PF02878"/>
    </source>
</evidence>
<comment type="cofactor">
    <cofactor evidence="6">
        <name>Mg(2+)</name>
        <dbReference type="ChEBI" id="CHEBI:18420"/>
    </cofactor>
    <text evidence="6">Binds 1 Mg(2+) ion per subunit.</text>
</comment>
<evidence type="ECO:0000256" key="6">
    <source>
        <dbReference type="HAMAP-Rule" id="MF_01554"/>
    </source>
</evidence>
<dbReference type="Gene3D" id="3.30.310.50">
    <property type="entry name" value="Alpha-D-phosphohexomutase, C-terminal domain"/>
    <property type="match status" value="1"/>
</dbReference>
<dbReference type="GO" id="GO:0004615">
    <property type="term" value="F:phosphomannomutase activity"/>
    <property type="evidence" value="ECO:0007669"/>
    <property type="project" value="TreeGrafter"/>
</dbReference>
<dbReference type="PANTHER" id="PTHR42946:SF1">
    <property type="entry name" value="PHOSPHOGLUCOMUTASE (ALPHA-D-GLUCOSE-1,6-BISPHOSPHATE-DEPENDENT)"/>
    <property type="match status" value="1"/>
</dbReference>
<evidence type="ECO:0000256" key="3">
    <source>
        <dbReference type="ARBA" id="ARBA00022723"/>
    </source>
</evidence>
<protein>
    <recommendedName>
        <fullName evidence="6">Phosphoglucosamine mutase</fullName>
        <ecNumber evidence="6">5.4.2.10</ecNumber>
    </recommendedName>
</protein>
<keyword evidence="2 6" id="KW-0597">Phosphoprotein</keyword>
<evidence type="ECO:0000313" key="11">
    <source>
        <dbReference type="EMBL" id="RCL73930.1"/>
    </source>
</evidence>
<dbReference type="Pfam" id="PF00408">
    <property type="entry name" value="PGM_PMM_IV"/>
    <property type="match status" value="1"/>
</dbReference>
<feature type="active site" description="Phosphoserine intermediate" evidence="6">
    <location>
        <position position="102"/>
    </location>
</feature>
<comment type="PTM">
    <text evidence="6">Activated by phosphorylation.</text>
</comment>
<feature type="binding site" evidence="6">
    <location>
        <position position="244"/>
    </location>
    <ligand>
        <name>Mg(2+)</name>
        <dbReference type="ChEBI" id="CHEBI:18420"/>
    </ligand>
</feature>
<evidence type="ECO:0000256" key="2">
    <source>
        <dbReference type="ARBA" id="ARBA00022553"/>
    </source>
</evidence>
<dbReference type="GO" id="GO:0006048">
    <property type="term" value="P:UDP-N-acetylglucosamine biosynthetic process"/>
    <property type="evidence" value="ECO:0007669"/>
    <property type="project" value="TreeGrafter"/>
</dbReference>
<evidence type="ECO:0000259" key="10">
    <source>
        <dbReference type="Pfam" id="PF02880"/>
    </source>
</evidence>
<comment type="catalytic activity">
    <reaction evidence="6">
        <text>alpha-D-glucosamine 1-phosphate = D-glucosamine 6-phosphate</text>
        <dbReference type="Rhea" id="RHEA:23424"/>
        <dbReference type="ChEBI" id="CHEBI:58516"/>
        <dbReference type="ChEBI" id="CHEBI:58725"/>
        <dbReference type="EC" id="5.4.2.10"/>
    </reaction>
</comment>
<feature type="domain" description="Alpha-D-phosphohexomutase alpha/beta/alpha" evidence="10">
    <location>
        <begin position="259"/>
        <end position="368"/>
    </location>
</feature>
<dbReference type="InterPro" id="IPR005846">
    <property type="entry name" value="A-D-PHexomutase_a/b/a-III"/>
</dbReference>
<dbReference type="InterPro" id="IPR006352">
    <property type="entry name" value="GlmM_bact"/>
</dbReference>
<dbReference type="GO" id="GO:0009252">
    <property type="term" value="P:peptidoglycan biosynthetic process"/>
    <property type="evidence" value="ECO:0007669"/>
    <property type="project" value="TreeGrafter"/>
</dbReference>
<dbReference type="EC" id="5.4.2.10" evidence="6"/>
<accession>A0A368DQ14</accession>
<evidence type="ECO:0000259" key="7">
    <source>
        <dbReference type="Pfam" id="PF00408"/>
    </source>
</evidence>
<feature type="domain" description="Alpha-D-phosphohexomutase C-terminal" evidence="7">
    <location>
        <begin position="377"/>
        <end position="429"/>
    </location>
</feature>
<dbReference type="Proteomes" id="UP000253570">
    <property type="component" value="Unassembled WGS sequence"/>
</dbReference>
<proteinExistence type="inferred from homology"/>
<dbReference type="EMBL" id="QOQD01000004">
    <property type="protein sequence ID" value="RCL73930.1"/>
    <property type="molecule type" value="Genomic_DNA"/>
</dbReference>
<feature type="binding site" description="via phosphate group" evidence="6">
    <location>
        <position position="102"/>
    </location>
    <ligand>
        <name>Mg(2+)</name>
        <dbReference type="ChEBI" id="CHEBI:18420"/>
    </ligand>
</feature>
<dbReference type="GO" id="GO:0008966">
    <property type="term" value="F:phosphoglucosamine mutase activity"/>
    <property type="evidence" value="ECO:0007669"/>
    <property type="project" value="UniProtKB-UniRule"/>
</dbReference>